<protein>
    <submittedName>
        <fullName evidence="2">DUF2219 family protein</fullName>
    </submittedName>
</protein>
<dbReference type="AlphaFoldDB" id="A0A9X4IQE3"/>
<sequence length="328" mass="36427">MKLFYILPLALLSASAFASQNSTLSLNIDNDGVFGVDRDYTNGLFLTYTSGSITPYWWAKPLSLSAWGASSLDKWEISIANKMWTPSDITLEKPEPNERPYAGFLYAEFNYISLHPQQASRFNLTLGTTGESSLSEKAQKIVHGITKSDDPNGWAYQVEDQVAGSVGYLSHFKLARYRSYFGTELEFSNVSEANVGNFRSDVSTGFMMRWGADLANNFGSAQIDAENPFYSGMIGASNSGWFLFAGLEGRYRFNDVTIEGDRPLNGLEYDPQYYQVNVEHVQATAVAGAAWYIKHFGASLSFTANTSEYEEDKNSIHGVGSLSFFAFF</sequence>
<dbReference type="Proteomes" id="UP001241226">
    <property type="component" value="Chromosome 1"/>
</dbReference>
<evidence type="ECO:0000313" key="4">
    <source>
        <dbReference type="Proteomes" id="UP001140979"/>
    </source>
</evidence>
<dbReference type="InterPro" id="IPR037107">
    <property type="entry name" value="Put_OMP_sf"/>
</dbReference>
<evidence type="ECO:0000313" key="5">
    <source>
        <dbReference type="Proteomes" id="UP001241226"/>
    </source>
</evidence>
<evidence type="ECO:0000313" key="2">
    <source>
        <dbReference type="EMBL" id="MDE1242936.1"/>
    </source>
</evidence>
<dbReference type="InterPro" id="IPR018707">
    <property type="entry name" value="LpxR"/>
</dbReference>
<dbReference type="EMBL" id="CP118711">
    <property type="protein sequence ID" value="WGK86213.1"/>
    <property type="molecule type" value="Genomic_DNA"/>
</dbReference>
<evidence type="ECO:0000256" key="1">
    <source>
        <dbReference type="SAM" id="SignalP"/>
    </source>
</evidence>
<dbReference type="Proteomes" id="UP001140979">
    <property type="component" value="Unassembled WGS sequence"/>
</dbReference>
<dbReference type="Pfam" id="PF09982">
    <property type="entry name" value="LpxR"/>
    <property type="match status" value="1"/>
</dbReference>
<feature type="chain" id="PRO_5040896542" evidence="1">
    <location>
        <begin position="19"/>
        <end position="328"/>
    </location>
</feature>
<name>A0A9X4IQE3_9VIBR</name>
<evidence type="ECO:0000313" key="3">
    <source>
        <dbReference type="EMBL" id="WGK86213.1"/>
    </source>
</evidence>
<organism evidence="2 4">
    <name type="scientific">Vibrio aestuarianus</name>
    <dbReference type="NCBI Taxonomy" id="28171"/>
    <lineage>
        <taxon>Bacteria</taxon>
        <taxon>Pseudomonadati</taxon>
        <taxon>Pseudomonadota</taxon>
        <taxon>Gammaproteobacteria</taxon>
        <taxon>Vibrionales</taxon>
        <taxon>Vibrionaceae</taxon>
        <taxon>Vibrio</taxon>
    </lineage>
</organism>
<accession>A0A9X4IQE3</accession>
<dbReference type="Gene3D" id="2.40.128.140">
    <property type="entry name" value="Outer membrane protein"/>
    <property type="match status" value="1"/>
</dbReference>
<feature type="signal peptide" evidence="1">
    <location>
        <begin position="1"/>
        <end position="18"/>
    </location>
</feature>
<proteinExistence type="predicted"/>
<gene>
    <name evidence="2" type="ORF">L9W94_12415</name>
    <name evidence="3" type="ORF">PYE67_05155</name>
</gene>
<dbReference type="EMBL" id="JAKNBA010000020">
    <property type="protein sequence ID" value="MDE1242936.1"/>
    <property type="molecule type" value="Genomic_DNA"/>
</dbReference>
<dbReference type="RefSeq" id="WP_261917931.1">
    <property type="nucleotide sequence ID" value="NZ_CALYLG010000166.1"/>
</dbReference>
<keyword evidence="1" id="KW-0732">Signal</keyword>
<reference evidence="2 5" key="1">
    <citation type="submission" date="2022-02" db="EMBL/GenBank/DDBJ databases">
        <title>Emergence and expansion in Europe of a Vibrio aestuarianus clonal complex pathogenic for oysters.</title>
        <authorList>
            <person name="Mesnil A."/>
            <person name="Travers M.-A."/>
        </authorList>
    </citation>
    <scope>NUCLEOTIDE SEQUENCE</scope>
    <source>
        <strain evidence="2">19_064_11T1</strain>
        <strain evidence="3 5">U17</strain>
    </source>
</reference>